<protein>
    <recommendedName>
        <fullName evidence="3">HD domain-containing protein</fullName>
    </recommendedName>
</protein>
<evidence type="ECO:0008006" key="3">
    <source>
        <dbReference type="Google" id="ProtNLM"/>
    </source>
</evidence>
<organism evidence="1 2">
    <name type="scientific">candidate division WOR-3 bacterium</name>
    <dbReference type="NCBI Taxonomy" id="2052148"/>
    <lineage>
        <taxon>Bacteria</taxon>
        <taxon>Bacteria division WOR-3</taxon>
    </lineage>
</organism>
<comment type="caution">
    <text evidence="1">The sequence shown here is derived from an EMBL/GenBank/DDBJ whole genome shotgun (WGS) entry which is preliminary data.</text>
</comment>
<sequence length="451" mass="51001">MNQQEVELLEDLRVDLDRSWREHPESLWHGSKGVQMADHGAVHTRNLLEIADSLLALTRKNSRLLVNEFEFIVLYLALWLHDIGHRGSEEYQDPVDVRDFHGVISGKLLLEDAYICNSELYRLPRSLALPVALVSMYHQRRMPFNDADRKFLTKTGQKYTPFPKMLDSTPEGGLGQWLGALGRQAVKPPVAADCVVTLAELAQTFGSLLPVDAVHLLERGTCDLQALTALLRFVDTLDFRYNKVGSDSETKARVLNVTRERMYWRGVAEAELKQMDEHKLVSRSILDAFRDILANWLRDETMKLSAVDAALFHPMVVHKGRDQKDPAVRRWSQTMRYLAFLRDQASYYYGLHRSVLNVYFALHSGEGLDLHVDILTGVEGGLPFQRCIDQFTSQIAGEWAAGNSQDGENSVGACLMARGLAIKEFVFTDARRADVWTRCRFPDGAVLAQSG</sequence>
<dbReference type="AlphaFoldDB" id="A0A937XJZ2"/>
<dbReference type="Proteomes" id="UP000779900">
    <property type="component" value="Unassembled WGS sequence"/>
</dbReference>
<name>A0A937XJZ2_UNCW3</name>
<evidence type="ECO:0000313" key="2">
    <source>
        <dbReference type="Proteomes" id="UP000779900"/>
    </source>
</evidence>
<evidence type="ECO:0000313" key="1">
    <source>
        <dbReference type="EMBL" id="MBM3332500.1"/>
    </source>
</evidence>
<accession>A0A937XJZ2</accession>
<dbReference type="InterPro" id="IPR003607">
    <property type="entry name" value="HD/PDEase_dom"/>
</dbReference>
<gene>
    <name evidence="1" type="ORF">FJY68_11745</name>
</gene>
<reference evidence="1" key="1">
    <citation type="submission" date="2019-03" db="EMBL/GenBank/DDBJ databases">
        <title>Lake Tanganyika Metagenome-Assembled Genomes (MAGs).</title>
        <authorList>
            <person name="Tran P."/>
        </authorList>
    </citation>
    <scope>NUCLEOTIDE SEQUENCE</scope>
    <source>
        <strain evidence="1">K_DeepCast_150m_m2_040</strain>
    </source>
</reference>
<dbReference type="EMBL" id="VGIR01000094">
    <property type="protein sequence ID" value="MBM3332500.1"/>
    <property type="molecule type" value="Genomic_DNA"/>
</dbReference>
<proteinExistence type="predicted"/>
<dbReference type="CDD" id="cd00077">
    <property type="entry name" value="HDc"/>
    <property type="match status" value="1"/>
</dbReference>